<dbReference type="OrthoDB" id="9798569at2"/>
<reference evidence="1 2" key="1">
    <citation type="journal article" date="2018" name="Nat. Biotechnol.">
        <title>A standardized bacterial taxonomy based on genome phylogeny substantially revises the tree of life.</title>
        <authorList>
            <person name="Parks D.H."/>
            <person name="Chuvochina M."/>
            <person name="Waite D.W."/>
            <person name="Rinke C."/>
            <person name="Skarshewski A."/>
            <person name="Chaumeil P.A."/>
            <person name="Hugenholtz P."/>
        </authorList>
    </citation>
    <scope>NUCLEOTIDE SEQUENCE [LARGE SCALE GENOMIC DNA]</scope>
    <source>
        <strain evidence="1">UBA8739</strain>
    </source>
</reference>
<gene>
    <name evidence="1" type="ORF">DCK97_26355</name>
</gene>
<sequence>MGQIVRRRDGTGEVVMAKLSEEDIRKLLSEPTAARREDVARKVAAVHADGELSDSERRLAEDIFRLMLRDAEVRVRSALAEALKDNPGVPSDVARTLARDVVPVATPILEFSEVLTDEDLIEIVRAQTGAAQEAVARRKTISAELGDTIVRHGAEGAVATVVGNPGAELGEKTLLTAIDRFPASENVQAGVIARPVLPVKVSERLVSVVSDRLRTQLVKRPDVPAGLALDLALAGRERAVIGLVDPSRAEDPDELIDVLYAARRLTPTILFRALCIGDRGFFDRGISRLAGVALMNAQRLIDDPGRKGLERLLQTARIPDALAHAMMTAIDVAREMQYDGRPGDRIRYRSTLIERVLTQVEGIDSDNLDYLISRLASGDRAA</sequence>
<evidence type="ECO:0000313" key="1">
    <source>
        <dbReference type="EMBL" id="HAE50941.1"/>
    </source>
</evidence>
<dbReference type="PIRSF" id="PIRSF035865">
    <property type="entry name" value="UCP035865"/>
    <property type="match status" value="1"/>
</dbReference>
<dbReference type="InterPro" id="IPR019285">
    <property type="entry name" value="DUF2336"/>
</dbReference>
<dbReference type="Proteomes" id="UP000257706">
    <property type="component" value="Unassembled WGS sequence"/>
</dbReference>
<dbReference type="Pfam" id="PF10098">
    <property type="entry name" value="DUF2336"/>
    <property type="match status" value="1"/>
</dbReference>
<organism evidence="1 2">
    <name type="scientific">Tistrella mobilis</name>
    <dbReference type="NCBI Taxonomy" id="171437"/>
    <lineage>
        <taxon>Bacteria</taxon>
        <taxon>Pseudomonadati</taxon>
        <taxon>Pseudomonadota</taxon>
        <taxon>Alphaproteobacteria</taxon>
        <taxon>Geminicoccales</taxon>
        <taxon>Geminicoccaceae</taxon>
        <taxon>Tistrella</taxon>
    </lineage>
</organism>
<dbReference type="EMBL" id="DMAI01000430">
    <property type="protein sequence ID" value="HAE50941.1"/>
    <property type="molecule type" value="Genomic_DNA"/>
</dbReference>
<dbReference type="AlphaFoldDB" id="A0A3B9ISV2"/>
<evidence type="ECO:0000313" key="2">
    <source>
        <dbReference type="Proteomes" id="UP000257706"/>
    </source>
</evidence>
<dbReference type="InterPro" id="IPR014598">
    <property type="entry name" value="UCP035865"/>
</dbReference>
<name>A0A3B9ISV2_9PROT</name>
<protein>
    <submittedName>
        <fullName evidence="1">DUF2336 domain-containing protein</fullName>
    </submittedName>
</protein>
<accession>A0A3B9ISV2</accession>
<proteinExistence type="predicted"/>
<comment type="caution">
    <text evidence="1">The sequence shown here is derived from an EMBL/GenBank/DDBJ whole genome shotgun (WGS) entry which is preliminary data.</text>
</comment>